<feature type="non-terminal residue" evidence="8">
    <location>
        <position position="171"/>
    </location>
</feature>
<feature type="domain" description="Pterin-binding" evidence="7">
    <location>
        <begin position="20"/>
        <end position="171"/>
    </location>
</feature>
<gene>
    <name evidence="8" type="ORF">S06H3_22619</name>
</gene>
<reference evidence="8" key="1">
    <citation type="journal article" date="2014" name="Front. Microbiol.">
        <title>High frequency of phylogenetically diverse reductive dehalogenase-homologous genes in deep subseafloor sedimentary metagenomes.</title>
        <authorList>
            <person name="Kawai M."/>
            <person name="Futagami T."/>
            <person name="Toyoda A."/>
            <person name="Takaki Y."/>
            <person name="Nishi S."/>
            <person name="Hori S."/>
            <person name="Arai W."/>
            <person name="Tsubouchi T."/>
            <person name="Morono Y."/>
            <person name="Uchiyama I."/>
            <person name="Ito T."/>
            <person name="Fujiyama A."/>
            <person name="Inagaki F."/>
            <person name="Takami H."/>
        </authorList>
    </citation>
    <scope>NUCLEOTIDE SEQUENCE</scope>
    <source>
        <strain evidence="8">Expedition CK06-06</strain>
    </source>
</reference>
<keyword evidence="2" id="KW-0489">Methyltransferase</keyword>
<name>X1L8W1_9ZZZZ</name>
<keyword evidence="6" id="KW-0170">Cobalt</keyword>
<dbReference type="EMBL" id="BARV01012123">
    <property type="protein sequence ID" value="GAI02316.1"/>
    <property type="molecule type" value="Genomic_DNA"/>
</dbReference>
<dbReference type="Gene3D" id="3.20.20.20">
    <property type="entry name" value="Dihydropteroate synthase-like"/>
    <property type="match status" value="1"/>
</dbReference>
<dbReference type="PANTHER" id="PTHR45833">
    <property type="entry name" value="METHIONINE SYNTHASE"/>
    <property type="match status" value="1"/>
</dbReference>
<sequence>METVVTGKGTEVKFGPDLPTVIIAERINPTGRKSLAEELKQGKFDIVREDAIKQTEAGAHIIDINVGAAGVDEVEILPRAVKMVMEVTNQPLCLDSANPKALKSALEVYPYKALINSVNGEERSLEEILPMVKESGSAVICLTMDEGGIPDNVEKRFEIAEKIIKRAESIG</sequence>
<dbReference type="AlphaFoldDB" id="X1L8W1"/>
<dbReference type="InterPro" id="IPR000489">
    <property type="entry name" value="Pterin-binding_dom"/>
</dbReference>
<evidence type="ECO:0000313" key="8">
    <source>
        <dbReference type="EMBL" id="GAI02316.1"/>
    </source>
</evidence>
<dbReference type="GO" id="GO:0046872">
    <property type="term" value="F:metal ion binding"/>
    <property type="evidence" value="ECO:0007669"/>
    <property type="project" value="UniProtKB-KW"/>
</dbReference>
<keyword evidence="3" id="KW-0846">Cobalamin</keyword>
<proteinExistence type="inferred from homology"/>
<dbReference type="PANTHER" id="PTHR45833:SF1">
    <property type="entry name" value="METHIONINE SYNTHASE"/>
    <property type="match status" value="1"/>
</dbReference>
<keyword evidence="5" id="KW-0479">Metal-binding</keyword>
<evidence type="ECO:0000259" key="7">
    <source>
        <dbReference type="PROSITE" id="PS50972"/>
    </source>
</evidence>
<dbReference type="GO" id="GO:0031419">
    <property type="term" value="F:cobalamin binding"/>
    <property type="evidence" value="ECO:0007669"/>
    <property type="project" value="UniProtKB-KW"/>
</dbReference>
<protein>
    <recommendedName>
        <fullName evidence="7">Pterin-binding domain-containing protein</fullName>
    </recommendedName>
</protein>
<comment type="caution">
    <text evidence="8">The sequence shown here is derived from an EMBL/GenBank/DDBJ whole genome shotgun (WGS) entry which is preliminary data.</text>
</comment>
<dbReference type="GO" id="GO:0008705">
    <property type="term" value="F:methionine synthase activity"/>
    <property type="evidence" value="ECO:0007669"/>
    <property type="project" value="TreeGrafter"/>
</dbReference>
<dbReference type="GO" id="GO:0032259">
    <property type="term" value="P:methylation"/>
    <property type="evidence" value="ECO:0007669"/>
    <property type="project" value="UniProtKB-KW"/>
</dbReference>
<evidence type="ECO:0000256" key="5">
    <source>
        <dbReference type="ARBA" id="ARBA00022723"/>
    </source>
</evidence>
<dbReference type="InterPro" id="IPR011005">
    <property type="entry name" value="Dihydropteroate_synth-like_sf"/>
</dbReference>
<comment type="similarity">
    <text evidence="1">Belongs to the vitamin-B12 dependent methionine synthase family.</text>
</comment>
<dbReference type="GO" id="GO:0005829">
    <property type="term" value="C:cytosol"/>
    <property type="evidence" value="ECO:0007669"/>
    <property type="project" value="TreeGrafter"/>
</dbReference>
<evidence type="ECO:0000256" key="4">
    <source>
        <dbReference type="ARBA" id="ARBA00022679"/>
    </source>
</evidence>
<dbReference type="SUPFAM" id="SSF51717">
    <property type="entry name" value="Dihydropteroate synthetase-like"/>
    <property type="match status" value="1"/>
</dbReference>
<evidence type="ECO:0000256" key="1">
    <source>
        <dbReference type="ARBA" id="ARBA00010398"/>
    </source>
</evidence>
<accession>X1L8W1</accession>
<dbReference type="Pfam" id="PF00809">
    <property type="entry name" value="Pterin_bind"/>
    <property type="match status" value="1"/>
</dbReference>
<organism evidence="8">
    <name type="scientific">marine sediment metagenome</name>
    <dbReference type="NCBI Taxonomy" id="412755"/>
    <lineage>
        <taxon>unclassified sequences</taxon>
        <taxon>metagenomes</taxon>
        <taxon>ecological metagenomes</taxon>
    </lineage>
</organism>
<evidence type="ECO:0000256" key="6">
    <source>
        <dbReference type="ARBA" id="ARBA00023285"/>
    </source>
</evidence>
<dbReference type="PROSITE" id="PS50972">
    <property type="entry name" value="PTERIN_BINDING"/>
    <property type="match status" value="1"/>
</dbReference>
<dbReference type="GO" id="GO:0050667">
    <property type="term" value="P:homocysteine metabolic process"/>
    <property type="evidence" value="ECO:0007669"/>
    <property type="project" value="TreeGrafter"/>
</dbReference>
<dbReference type="GO" id="GO:0046653">
    <property type="term" value="P:tetrahydrofolate metabolic process"/>
    <property type="evidence" value="ECO:0007669"/>
    <property type="project" value="TreeGrafter"/>
</dbReference>
<dbReference type="InterPro" id="IPR050554">
    <property type="entry name" value="Met_Synthase/Corrinoid"/>
</dbReference>
<evidence type="ECO:0000256" key="2">
    <source>
        <dbReference type="ARBA" id="ARBA00022603"/>
    </source>
</evidence>
<evidence type="ECO:0000256" key="3">
    <source>
        <dbReference type="ARBA" id="ARBA00022628"/>
    </source>
</evidence>
<keyword evidence="4" id="KW-0808">Transferase</keyword>